<dbReference type="GO" id="GO:0003729">
    <property type="term" value="F:mRNA binding"/>
    <property type="evidence" value="ECO:0007669"/>
    <property type="project" value="TreeGrafter"/>
</dbReference>
<reference evidence="8" key="4">
    <citation type="submission" date="2018-10" db="EMBL/GenBank/DDBJ databases">
        <authorList>
            <person name="Hovde B."/>
            <person name="Zhang X."/>
        </authorList>
    </citation>
    <scope>NUCLEOTIDE SEQUENCE [LARGE SCALE GENOMIC DNA]</scope>
    <source>
        <strain evidence="8">UTEX 25</strain>
    </source>
</reference>
<reference evidence="8" key="5">
    <citation type="submission" date="2018-11" db="EMBL/GenBank/DDBJ databases">
        <title>Characterization of plant carbon substrate utilization by Auxenochlorella protothecoides.</title>
        <authorList>
            <person name="Vogler B.W."/>
            <person name="Starkenburg S.R."/>
            <person name="Sudasinghe N."/>
            <person name="Schambach J.Y."/>
            <person name="Rollin J.A."/>
            <person name="Pattathil S."/>
            <person name="Barry A.N."/>
        </authorList>
    </citation>
    <scope>NUCLEOTIDE SEQUENCE [LARGE SCALE GENOMIC DNA]</scope>
    <source>
        <strain evidence="8">UTEX 25</strain>
    </source>
</reference>
<dbReference type="GO" id="GO:1990904">
    <property type="term" value="C:ribonucleoprotein complex"/>
    <property type="evidence" value="ECO:0007669"/>
    <property type="project" value="UniProtKB-KW"/>
</dbReference>
<dbReference type="FunFam" id="3.30.1390.10:FF:000001">
    <property type="entry name" value="50S ribosomal protein L7/L12"/>
    <property type="match status" value="1"/>
</dbReference>
<dbReference type="CDD" id="cd00387">
    <property type="entry name" value="Ribosomal_L7_L12"/>
    <property type="match status" value="1"/>
</dbReference>
<gene>
    <name evidence="8" type="ORF">APUTEX25_000915</name>
    <name evidence="7" type="ORF">F751_3749</name>
    <name evidence="6" type="ORF">g.29292</name>
</gene>
<dbReference type="Proteomes" id="UP000028924">
    <property type="component" value="Unassembled WGS sequence"/>
</dbReference>
<dbReference type="AlphaFoldDB" id="A0A087SG83"/>
<protein>
    <submittedName>
        <fullName evidence="7">50S ribosomal protein L7/L12</fullName>
    </submittedName>
</protein>
<evidence type="ECO:0000256" key="2">
    <source>
        <dbReference type="ARBA" id="ARBA00022980"/>
    </source>
</evidence>
<evidence type="ECO:0000313" key="6">
    <source>
        <dbReference type="EMBL" id="JAT72991.1"/>
    </source>
</evidence>
<dbReference type="Gene3D" id="1.20.5.710">
    <property type="entry name" value="Single helix bin"/>
    <property type="match status" value="1"/>
</dbReference>
<dbReference type="Pfam" id="PF00542">
    <property type="entry name" value="Ribosomal_L12"/>
    <property type="match status" value="1"/>
</dbReference>
<dbReference type="GO" id="GO:0005840">
    <property type="term" value="C:ribosome"/>
    <property type="evidence" value="ECO:0007669"/>
    <property type="project" value="UniProtKB-KW"/>
</dbReference>
<name>A0A087SG83_AUXPR</name>
<feature type="domain" description="Large ribosomal subunit protein bL12 C-terminal" evidence="4">
    <location>
        <begin position="119"/>
        <end position="186"/>
    </location>
</feature>
<dbReference type="SUPFAM" id="SSF48300">
    <property type="entry name" value="Ribosomal protein L7/12, oligomerisation (N-terminal) domain"/>
    <property type="match status" value="1"/>
</dbReference>
<dbReference type="PANTHER" id="PTHR45987">
    <property type="entry name" value="39S RIBOSOMAL PROTEIN L12"/>
    <property type="match status" value="1"/>
</dbReference>
<dbReference type="InterPro" id="IPR036235">
    <property type="entry name" value="Ribosomal_bL12_oligo_N_sf"/>
</dbReference>
<dbReference type="InterPro" id="IPR008932">
    <property type="entry name" value="Ribosomal_bL12_oligo"/>
</dbReference>
<evidence type="ECO:0000313" key="7">
    <source>
        <dbReference type="EMBL" id="KFM24737.1"/>
    </source>
</evidence>
<dbReference type="OrthoDB" id="250175at2759"/>
<dbReference type="Pfam" id="PF16320">
    <property type="entry name" value="Ribosomal_L12_N"/>
    <property type="match status" value="1"/>
</dbReference>
<dbReference type="InterPro" id="IPR000206">
    <property type="entry name" value="Ribosomal_bL12"/>
</dbReference>
<keyword evidence="3" id="KW-0687">Ribonucleoprotein</keyword>
<dbReference type="STRING" id="3075.A0A087SG83"/>
<evidence type="ECO:0000313" key="9">
    <source>
        <dbReference type="Proteomes" id="UP000028924"/>
    </source>
</evidence>
<evidence type="ECO:0000259" key="5">
    <source>
        <dbReference type="Pfam" id="PF16320"/>
    </source>
</evidence>
<reference evidence="10" key="3">
    <citation type="journal article" date="2018" name="Algal Res.">
        <title>Characterization of plant carbon substrate utilization by Auxenochlorella protothecoides.</title>
        <authorList>
            <person name="Vogler B.W."/>
            <person name="Starkenburg S.R."/>
            <person name="Sudasinghe N."/>
            <person name="Schambach J.Y."/>
            <person name="Rollin J.A."/>
            <person name="Pattathil S."/>
            <person name="Barry A.N."/>
        </authorList>
    </citation>
    <scope>NUCLEOTIDE SEQUENCE [LARGE SCALE GENOMIC DNA]</scope>
    <source>
        <strain evidence="10">UTEX 25</strain>
    </source>
</reference>
<dbReference type="SUPFAM" id="SSF54736">
    <property type="entry name" value="ClpS-like"/>
    <property type="match status" value="1"/>
</dbReference>
<dbReference type="NCBIfam" id="TIGR00855">
    <property type="entry name" value="L12"/>
    <property type="match status" value="1"/>
</dbReference>
<organism evidence="7 9">
    <name type="scientific">Auxenochlorella protothecoides</name>
    <name type="common">Green microalga</name>
    <name type="synonym">Chlorella protothecoides</name>
    <dbReference type="NCBI Taxonomy" id="3075"/>
    <lineage>
        <taxon>Eukaryota</taxon>
        <taxon>Viridiplantae</taxon>
        <taxon>Chlorophyta</taxon>
        <taxon>core chlorophytes</taxon>
        <taxon>Trebouxiophyceae</taxon>
        <taxon>Chlorellales</taxon>
        <taxon>Chlorellaceae</taxon>
        <taxon>Auxenochlorella</taxon>
    </lineage>
</organism>
<evidence type="ECO:0000259" key="4">
    <source>
        <dbReference type="Pfam" id="PF00542"/>
    </source>
</evidence>
<dbReference type="EMBL" id="KL662110">
    <property type="protein sequence ID" value="KFM24737.1"/>
    <property type="molecule type" value="Genomic_DNA"/>
</dbReference>
<evidence type="ECO:0000313" key="10">
    <source>
        <dbReference type="Proteomes" id="UP000279271"/>
    </source>
</evidence>
<reference evidence="7 9" key="1">
    <citation type="journal article" date="2014" name="BMC Genomics">
        <title>Oil accumulation mechanisms of the oleaginous microalga Chlorella protothecoides revealed through its genome, transcriptomes, and proteomes.</title>
        <authorList>
            <person name="Gao C."/>
            <person name="Wang Y."/>
            <person name="Shen Y."/>
            <person name="Yan D."/>
            <person name="He X."/>
            <person name="Dai J."/>
            <person name="Wu Q."/>
        </authorList>
    </citation>
    <scope>NUCLEOTIDE SEQUENCE [LARGE SCALE GENOMIC DNA]</scope>
    <source>
        <strain evidence="7 9">0710</strain>
    </source>
</reference>
<accession>A0A087SG83</accession>
<keyword evidence="2 7" id="KW-0689">Ribosomal protein</keyword>
<dbReference type="PANTHER" id="PTHR45987:SF4">
    <property type="entry name" value="LARGE RIBOSOMAL SUBUNIT PROTEIN BL12M"/>
    <property type="match status" value="1"/>
</dbReference>
<dbReference type="EMBL" id="QOKY01000202">
    <property type="protein sequence ID" value="RMZ52796.1"/>
    <property type="molecule type" value="Genomic_DNA"/>
</dbReference>
<dbReference type="GO" id="GO:0006412">
    <property type="term" value="P:translation"/>
    <property type="evidence" value="ECO:0007669"/>
    <property type="project" value="InterPro"/>
</dbReference>
<sequence length="186" mass="19834">MLRLCLQRACAASYSAAASCSPAPPCVATSALRLLPSPGPRSFSSDAEAETREITNPRVLELADQITQLNLLEVSDLTELLRKRLNLPASYARPMYAAGPVAAAPAAEPEAPKVEKTAFDVKLDGFDAAAKIKVIKEIRAVTELGLKEAKELVEGAPVVVKKGLKKEEAEELQKKLEAVGAKISLE</sequence>
<dbReference type="GO" id="GO:0005737">
    <property type="term" value="C:cytoplasm"/>
    <property type="evidence" value="ECO:0007669"/>
    <property type="project" value="UniProtKB-ARBA"/>
</dbReference>
<evidence type="ECO:0000256" key="3">
    <source>
        <dbReference type="ARBA" id="ARBA00023274"/>
    </source>
</evidence>
<proteinExistence type="inferred from homology"/>
<dbReference type="eggNOG" id="KOG1715">
    <property type="taxonomic scope" value="Eukaryota"/>
</dbReference>
<dbReference type="InterPro" id="IPR013823">
    <property type="entry name" value="Ribosomal_bL12_C"/>
</dbReference>
<reference evidence="6" key="2">
    <citation type="submission" date="2015-08" db="EMBL/GenBank/DDBJ databases">
        <authorList>
            <person name="Babu N.S."/>
            <person name="Beckwith C.J."/>
            <person name="Beseler K.G."/>
            <person name="Brison A."/>
            <person name="Carone J.V."/>
            <person name="Caskin T.P."/>
            <person name="Diamond M."/>
            <person name="Durham M.E."/>
            <person name="Foxe J.M."/>
            <person name="Go M."/>
            <person name="Henderson B.A."/>
            <person name="Jones I.B."/>
            <person name="McGettigan J.A."/>
            <person name="Micheletti S.J."/>
            <person name="Nasrallah M.E."/>
            <person name="Ortiz D."/>
            <person name="Piller C.R."/>
            <person name="Privatt S.R."/>
            <person name="Schneider S.L."/>
            <person name="Sharp S."/>
            <person name="Smith T.C."/>
            <person name="Stanton J.D."/>
            <person name="Ullery H.E."/>
            <person name="Wilson R.J."/>
            <person name="Serrano M.G."/>
            <person name="Buck G."/>
            <person name="Lee V."/>
            <person name="Wang Y."/>
            <person name="Carvalho R."/>
            <person name="Voegtly L."/>
            <person name="Shi R."/>
            <person name="Duckworth R."/>
            <person name="Johnson A."/>
            <person name="Loviza R."/>
            <person name="Walstead R."/>
            <person name="Shah Z."/>
            <person name="Kiflezghi M."/>
            <person name="Wade K."/>
            <person name="Ball S.L."/>
            <person name="Bradley K.W."/>
            <person name="Asai D.J."/>
            <person name="Bowman C.A."/>
            <person name="Russell D.A."/>
            <person name="Pope W.H."/>
            <person name="Jacobs-Sera D."/>
            <person name="Hendrix R.W."/>
            <person name="Hatfull G.F."/>
        </authorList>
    </citation>
    <scope>NUCLEOTIDE SEQUENCE</scope>
</reference>
<dbReference type="RefSeq" id="XP_011397625.1">
    <property type="nucleotide sequence ID" value="XM_011399323.1"/>
</dbReference>
<dbReference type="GeneID" id="23615140"/>
<dbReference type="PROSITE" id="PS51257">
    <property type="entry name" value="PROKAR_LIPOPROTEIN"/>
    <property type="match status" value="1"/>
</dbReference>
<dbReference type="KEGG" id="apro:F751_3749"/>
<evidence type="ECO:0000256" key="1">
    <source>
        <dbReference type="ARBA" id="ARBA00007197"/>
    </source>
</evidence>
<dbReference type="HAMAP" id="MF_00368">
    <property type="entry name" value="Ribosomal_bL12"/>
    <property type="match status" value="1"/>
</dbReference>
<keyword evidence="9" id="KW-1185">Reference proteome</keyword>
<feature type="domain" description="Large ribosomal subunit protein bL12 oligomerization" evidence="5">
    <location>
        <begin position="61"/>
        <end position="107"/>
    </location>
</feature>
<comment type="similarity">
    <text evidence="1">Belongs to the bacterial ribosomal protein bL12 family.</text>
</comment>
<dbReference type="EMBL" id="GDKF01005631">
    <property type="protein sequence ID" value="JAT72991.1"/>
    <property type="molecule type" value="Transcribed_RNA"/>
</dbReference>
<dbReference type="GO" id="GO:0003735">
    <property type="term" value="F:structural constituent of ribosome"/>
    <property type="evidence" value="ECO:0007669"/>
    <property type="project" value="InterPro"/>
</dbReference>
<dbReference type="Proteomes" id="UP000279271">
    <property type="component" value="Unassembled WGS sequence"/>
</dbReference>
<dbReference type="InterPro" id="IPR014719">
    <property type="entry name" value="Ribosomal_bL12_C/ClpS-like"/>
</dbReference>
<dbReference type="Gene3D" id="3.30.1390.10">
    <property type="match status" value="1"/>
</dbReference>
<evidence type="ECO:0000313" key="8">
    <source>
        <dbReference type="EMBL" id="RMZ52796.1"/>
    </source>
</evidence>